<organism evidence="1 2">
    <name type="scientific">Forsythia ovata</name>
    <dbReference type="NCBI Taxonomy" id="205694"/>
    <lineage>
        <taxon>Eukaryota</taxon>
        <taxon>Viridiplantae</taxon>
        <taxon>Streptophyta</taxon>
        <taxon>Embryophyta</taxon>
        <taxon>Tracheophyta</taxon>
        <taxon>Spermatophyta</taxon>
        <taxon>Magnoliopsida</taxon>
        <taxon>eudicotyledons</taxon>
        <taxon>Gunneridae</taxon>
        <taxon>Pentapetalae</taxon>
        <taxon>asterids</taxon>
        <taxon>lamiids</taxon>
        <taxon>Lamiales</taxon>
        <taxon>Oleaceae</taxon>
        <taxon>Forsythieae</taxon>
        <taxon>Forsythia</taxon>
    </lineage>
</organism>
<sequence length="101" mass="11217">MDRIDAMDQIVPMTCRAIGSDSCPSNLWKQVGVNEFLAREKLDMYFAAGLLSQFKGPPLVSHRKQSVASSFSKAQQSSEDDNVVKDRVEVDEVSECSQDCN</sequence>
<keyword evidence="2" id="KW-1185">Reference proteome</keyword>
<reference evidence="2" key="1">
    <citation type="submission" date="2024-07" db="EMBL/GenBank/DDBJ databases">
        <title>Two chromosome-level genome assemblies of Korean endemic species Abeliophyllum distichum and Forsythia ovata (Oleaceae).</title>
        <authorList>
            <person name="Jang H."/>
        </authorList>
    </citation>
    <scope>NUCLEOTIDE SEQUENCE [LARGE SCALE GENOMIC DNA]</scope>
</reference>
<protein>
    <submittedName>
        <fullName evidence="1">Transcription factor</fullName>
    </submittedName>
</protein>
<evidence type="ECO:0000313" key="2">
    <source>
        <dbReference type="Proteomes" id="UP001604277"/>
    </source>
</evidence>
<dbReference type="AlphaFoldDB" id="A0ABD1WWI2"/>
<evidence type="ECO:0000313" key="1">
    <source>
        <dbReference type="EMBL" id="KAL2554054.1"/>
    </source>
</evidence>
<accession>A0ABD1WWI2</accession>
<proteinExistence type="predicted"/>
<dbReference type="EMBL" id="JBFOLJ010000002">
    <property type="protein sequence ID" value="KAL2554054.1"/>
    <property type="molecule type" value="Genomic_DNA"/>
</dbReference>
<comment type="caution">
    <text evidence="1">The sequence shown here is derived from an EMBL/GenBank/DDBJ whole genome shotgun (WGS) entry which is preliminary data.</text>
</comment>
<dbReference type="Proteomes" id="UP001604277">
    <property type="component" value="Unassembled WGS sequence"/>
</dbReference>
<name>A0ABD1WWI2_9LAMI</name>
<gene>
    <name evidence="1" type="ORF">Fot_07673</name>
</gene>